<proteinExistence type="evidence at transcript level"/>
<evidence type="ECO:0000313" key="1">
    <source>
        <dbReference type="EMBL" id="ADE76398.1"/>
    </source>
</evidence>
<protein>
    <submittedName>
        <fullName evidence="1">Uncharacterized protein</fullName>
    </submittedName>
</protein>
<name>D5AA29_PICSI</name>
<dbReference type="EMBL" id="BT123056">
    <property type="protein sequence ID" value="ADE76398.1"/>
    <property type="molecule type" value="mRNA"/>
</dbReference>
<sequence length="228" mass="26899">MTENRHEWDVVIKGTKQVFYCLVSDCVNMTRSKLSSLNHHRAIKHNLFPIPPHPSGRVRHENVKRATKSPSKVKRQNEKIQYDVDARLCHARKQGYKRFVNEEIISASLATFAQRNDDLKKKIHEKMNCWDQSLLSRRMDTVKRIDIALQQKERTRPSNDVGEEELDEHTHILNSGETIQLTWISNEYQVVNHYDAHLDFKGFSGKCILRNHYNHYKPQKMVKILKKM</sequence>
<dbReference type="AlphaFoldDB" id="D5AA29"/>
<reference evidence="1" key="1">
    <citation type="submission" date="2010-04" db="EMBL/GenBank/DDBJ databases">
        <authorList>
            <person name="Reid K.E."/>
            <person name="Liao N."/>
            <person name="Chan S."/>
            <person name="Docking R."/>
            <person name="Taylor G."/>
            <person name="Moore R."/>
            <person name="Mayo M."/>
            <person name="Munro S."/>
            <person name="King J."/>
            <person name="Yanchuk A."/>
            <person name="Holt R."/>
            <person name="Jones S."/>
            <person name="Marra M."/>
            <person name="Ritland C.E."/>
            <person name="Ritland K."/>
            <person name="Bohlmann J."/>
        </authorList>
    </citation>
    <scope>NUCLEOTIDE SEQUENCE</scope>
    <source>
        <tissue evidence="1">Bud</tissue>
    </source>
</reference>
<accession>D5AA29</accession>
<organism evidence="1">
    <name type="scientific">Picea sitchensis</name>
    <name type="common">Sitka spruce</name>
    <name type="synonym">Pinus sitchensis</name>
    <dbReference type="NCBI Taxonomy" id="3332"/>
    <lineage>
        <taxon>Eukaryota</taxon>
        <taxon>Viridiplantae</taxon>
        <taxon>Streptophyta</taxon>
        <taxon>Embryophyta</taxon>
        <taxon>Tracheophyta</taxon>
        <taxon>Spermatophyta</taxon>
        <taxon>Pinopsida</taxon>
        <taxon>Pinidae</taxon>
        <taxon>Conifers I</taxon>
        <taxon>Pinales</taxon>
        <taxon>Pinaceae</taxon>
        <taxon>Picea</taxon>
    </lineage>
</organism>